<reference evidence="1 2" key="1">
    <citation type="submission" date="2019-10" db="EMBL/GenBank/DDBJ databases">
        <title>Draft Genome Sequence of Cytophagaceae sp. SJW1-29.</title>
        <authorList>
            <person name="Choi A."/>
        </authorList>
    </citation>
    <scope>NUCLEOTIDE SEQUENCE [LARGE SCALE GENOMIC DNA]</scope>
    <source>
        <strain evidence="1 2">SJW1-29</strain>
    </source>
</reference>
<dbReference type="EMBL" id="WHLY01000002">
    <property type="protein sequence ID" value="MPR33181.1"/>
    <property type="molecule type" value="Genomic_DNA"/>
</dbReference>
<proteinExistence type="predicted"/>
<protein>
    <submittedName>
        <fullName evidence="1">Uncharacterized protein</fullName>
    </submittedName>
</protein>
<evidence type="ECO:0000313" key="1">
    <source>
        <dbReference type="EMBL" id="MPR33181.1"/>
    </source>
</evidence>
<keyword evidence="2" id="KW-1185">Reference proteome</keyword>
<organism evidence="1 2">
    <name type="scientific">Salmonirosea aquatica</name>
    <dbReference type="NCBI Taxonomy" id="2654236"/>
    <lineage>
        <taxon>Bacteria</taxon>
        <taxon>Pseudomonadati</taxon>
        <taxon>Bacteroidota</taxon>
        <taxon>Cytophagia</taxon>
        <taxon>Cytophagales</taxon>
        <taxon>Spirosomataceae</taxon>
        <taxon>Salmonirosea</taxon>
    </lineage>
</organism>
<dbReference type="RefSeq" id="WP_152758230.1">
    <property type="nucleotide sequence ID" value="NZ_WHLY01000002.1"/>
</dbReference>
<gene>
    <name evidence="1" type="ORF">GBK04_07370</name>
</gene>
<sequence length="267" mass="30757">MILEPYTRLSGVVESFRWLLSREFSVLNGNTHSTRWTGHHVEGWFCYLIDKNAGGAKQKFYLCGRLDEALMPLQNAPAISSKFVGGNISFSDALDGYFHWTDTLLSDNSALIYRRPCLTYPERERYLFKEIYPLVVINVAIEHLILDEISETRSILQQIEKIKVAKRFMYDVHFIDSLIKGDKDNMVKAIEGVASAKIHKPRQKVNPETGPWENELLSMAGITYTKLAWMYGYELEIKNPLVSIANELYPVKPFAHYEETYDFSKGE</sequence>
<dbReference type="AlphaFoldDB" id="A0A7C9BET0"/>
<name>A0A7C9BET0_9BACT</name>
<evidence type="ECO:0000313" key="2">
    <source>
        <dbReference type="Proteomes" id="UP000479293"/>
    </source>
</evidence>
<comment type="caution">
    <text evidence="1">The sequence shown here is derived from an EMBL/GenBank/DDBJ whole genome shotgun (WGS) entry which is preliminary data.</text>
</comment>
<dbReference type="Proteomes" id="UP000479293">
    <property type="component" value="Unassembled WGS sequence"/>
</dbReference>
<accession>A0A7C9BET0</accession>